<evidence type="ECO:0000313" key="2">
    <source>
        <dbReference type="Proteomes" id="UP001642464"/>
    </source>
</evidence>
<accession>A0ABP0MX21</accession>
<protein>
    <submittedName>
        <fullName evidence="1">C3H1-type domain-containing protein</fullName>
    </submittedName>
</protein>
<organism evidence="1 2">
    <name type="scientific">Durusdinium trenchii</name>
    <dbReference type="NCBI Taxonomy" id="1381693"/>
    <lineage>
        <taxon>Eukaryota</taxon>
        <taxon>Sar</taxon>
        <taxon>Alveolata</taxon>
        <taxon>Dinophyceae</taxon>
        <taxon>Suessiales</taxon>
        <taxon>Symbiodiniaceae</taxon>
        <taxon>Durusdinium</taxon>
    </lineage>
</organism>
<dbReference type="Proteomes" id="UP001642464">
    <property type="component" value="Unassembled WGS sequence"/>
</dbReference>
<reference evidence="1 2" key="1">
    <citation type="submission" date="2024-02" db="EMBL/GenBank/DDBJ databases">
        <authorList>
            <person name="Chen Y."/>
            <person name="Shah S."/>
            <person name="Dougan E. K."/>
            <person name="Thang M."/>
            <person name="Chan C."/>
        </authorList>
    </citation>
    <scope>NUCLEOTIDE SEQUENCE [LARGE SCALE GENOMIC DNA]</scope>
</reference>
<gene>
    <name evidence="1" type="ORF">SCF082_LOCUS30242</name>
</gene>
<feature type="non-terminal residue" evidence="1">
    <location>
        <position position="146"/>
    </location>
</feature>
<comment type="caution">
    <text evidence="1">The sequence shown here is derived from an EMBL/GenBank/DDBJ whole genome shotgun (WGS) entry which is preliminary data.</text>
</comment>
<dbReference type="EMBL" id="CAXAMM010024825">
    <property type="protein sequence ID" value="CAK9056053.1"/>
    <property type="molecule type" value="Genomic_DNA"/>
</dbReference>
<proteinExistence type="predicted"/>
<name>A0ABP0MX21_9DINO</name>
<sequence length="146" mass="16303">MDPAVVDATASPADPGDLGMSALMVFEDPLVRLDARMPQTPQWAQLRQILDEQPAWVRNSICPALDQGFSRAFQNYARQIQFLNAFRTELQSVMESEDANQLCQLMRDIYPSKVHALQREADGIDESIKALRTAAEAGNIEGLQQQ</sequence>
<evidence type="ECO:0000313" key="1">
    <source>
        <dbReference type="EMBL" id="CAK9056053.1"/>
    </source>
</evidence>
<keyword evidence="2" id="KW-1185">Reference proteome</keyword>